<dbReference type="InterPro" id="IPR013083">
    <property type="entry name" value="Znf_RING/FYVE/PHD"/>
</dbReference>
<dbReference type="InterPro" id="IPR002035">
    <property type="entry name" value="VWF_A"/>
</dbReference>
<organism evidence="4 5">
    <name type="scientific">Erythranthe guttata</name>
    <name type="common">Yellow monkey flower</name>
    <name type="synonym">Mimulus guttatus</name>
    <dbReference type="NCBI Taxonomy" id="4155"/>
    <lineage>
        <taxon>Eukaryota</taxon>
        <taxon>Viridiplantae</taxon>
        <taxon>Streptophyta</taxon>
        <taxon>Embryophyta</taxon>
        <taxon>Tracheophyta</taxon>
        <taxon>Spermatophyta</taxon>
        <taxon>Magnoliopsida</taxon>
        <taxon>eudicotyledons</taxon>
        <taxon>Gunneridae</taxon>
        <taxon>Pentapetalae</taxon>
        <taxon>asterids</taxon>
        <taxon>lamiids</taxon>
        <taxon>Lamiales</taxon>
        <taxon>Phrymaceae</taxon>
        <taxon>Erythranthe</taxon>
    </lineage>
</organism>
<dbReference type="Pfam" id="PF13768">
    <property type="entry name" value="VWA_3"/>
    <property type="match status" value="1"/>
</dbReference>
<feature type="domain" description="RING-type" evidence="2">
    <location>
        <begin position="9"/>
        <end position="53"/>
    </location>
</feature>
<dbReference type="InterPro" id="IPR001841">
    <property type="entry name" value="Znf_RING"/>
</dbReference>
<evidence type="ECO:0000259" key="3">
    <source>
        <dbReference type="PROSITE" id="PS50234"/>
    </source>
</evidence>
<protein>
    <recommendedName>
        <fullName evidence="6">RING-type domain-containing protein</fullName>
    </recommendedName>
</protein>
<evidence type="ECO:0000256" key="1">
    <source>
        <dbReference type="PROSITE-ProRule" id="PRU00175"/>
    </source>
</evidence>
<keyword evidence="1" id="KW-0863">Zinc-finger</keyword>
<dbReference type="PhylomeDB" id="A0A022RL96"/>
<dbReference type="Gene3D" id="3.30.40.10">
    <property type="entry name" value="Zinc/RING finger domain, C3HC4 (zinc finger)"/>
    <property type="match status" value="1"/>
</dbReference>
<dbReference type="PANTHER" id="PTHR10579">
    <property type="entry name" value="CALCIUM-ACTIVATED CHLORIDE CHANNEL REGULATOR"/>
    <property type="match status" value="1"/>
</dbReference>
<dbReference type="InterPro" id="IPR051266">
    <property type="entry name" value="CLCR"/>
</dbReference>
<keyword evidence="1" id="KW-0479">Metal-binding</keyword>
<dbReference type="STRING" id="4155.A0A022RL96"/>
<feature type="domain" description="VWFA" evidence="3">
    <location>
        <begin position="142"/>
        <end position="199"/>
    </location>
</feature>
<accession>A0A022RL96</accession>
<dbReference type="eggNOG" id="ENOG502QUK3">
    <property type="taxonomic scope" value="Eukaryota"/>
</dbReference>
<dbReference type="InterPro" id="IPR036465">
    <property type="entry name" value="vWFA_dom_sf"/>
</dbReference>
<dbReference type="PANTHER" id="PTHR10579:SF146">
    <property type="entry name" value="RING-TYPE DOMAIN-CONTAINING PROTEIN"/>
    <property type="match status" value="1"/>
</dbReference>
<dbReference type="SUPFAM" id="SSF53300">
    <property type="entry name" value="vWA-like"/>
    <property type="match status" value="1"/>
</dbReference>
<dbReference type="EMBL" id="KI630443">
    <property type="protein sequence ID" value="EYU39685.1"/>
    <property type="molecule type" value="Genomic_DNA"/>
</dbReference>
<gene>
    <name evidence="4" type="ORF">MIMGU_mgv1a020492mg</name>
</gene>
<dbReference type="PROSITE" id="PS51257">
    <property type="entry name" value="PROKAR_LIPOPROTEIN"/>
    <property type="match status" value="1"/>
</dbReference>
<dbReference type="Pfam" id="PF00092">
    <property type="entry name" value="VWA"/>
    <property type="match status" value="1"/>
</dbReference>
<evidence type="ECO:0000259" key="2">
    <source>
        <dbReference type="PROSITE" id="PS50089"/>
    </source>
</evidence>
<dbReference type="AlphaFoldDB" id="A0A022RL96"/>
<dbReference type="Gene3D" id="3.40.50.410">
    <property type="entry name" value="von Willebrand factor, type A domain"/>
    <property type="match status" value="2"/>
</dbReference>
<dbReference type="PROSITE" id="PS50234">
    <property type="entry name" value="VWFA"/>
    <property type="match status" value="1"/>
</dbReference>
<dbReference type="GO" id="GO:0008270">
    <property type="term" value="F:zinc ion binding"/>
    <property type="evidence" value="ECO:0007669"/>
    <property type="project" value="UniProtKB-KW"/>
</dbReference>
<name>A0A022RL96_ERYGU</name>
<dbReference type="SMART" id="SM00327">
    <property type="entry name" value="VWA"/>
    <property type="match status" value="1"/>
</dbReference>
<dbReference type="Proteomes" id="UP000030748">
    <property type="component" value="Unassembled WGS sequence"/>
</dbReference>
<dbReference type="SMART" id="SM00184">
    <property type="entry name" value="RING"/>
    <property type="match status" value="1"/>
</dbReference>
<evidence type="ECO:0000313" key="5">
    <source>
        <dbReference type="Proteomes" id="UP000030748"/>
    </source>
</evidence>
<keyword evidence="1" id="KW-0862">Zinc</keyword>
<dbReference type="SUPFAM" id="SSF57850">
    <property type="entry name" value="RING/U-box"/>
    <property type="match status" value="1"/>
</dbReference>
<keyword evidence="5" id="KW-1185">Reference proteome</keyword>
<dbReference type="PROSITE" id="PS50089">
    <property type="entry name" value="ZF_RING_2"/>
    <property type="match status" value="1"/>
</dbReference>
<sequence>MASSENKKCGVCNGSLTNQATFTAACSHSFHFICIRNTFANNANHLPVCPLCQPISNTINVLQNNIYKSSSVLEQEPLQFSDDDPLLEASPPSSSTVGLQKVTIKAIPERPAVAASESVPQFTVLIGLKAPPLLDDFRAPIDLVTVLDVSGSMSGEKLSLVKHAVHFVIDQLGPRDRLSVVSFSSRAQRVFCLRGMTESGRRDAKLAVDWLWATGAARNPVASIIFLSDGCDTCYGGYGGPRLTETVVPVHSFGFGTDHDAVTANAISDASGGTFSFIGSYEMVQGAFASCIGGLLSVVTRGLRLTLRSASDGVVMKSIPSGRYTSEITDQGSKALIHVGDLYADEEKEFLINLSVPTEETEGTTSLLDIVCSYMDAAWNESVEIESVEIRRVKTVSPSDMKVKLEVDRQRNRLRAAESIAEAQKKVETGDLTGARDLLAKGRTDIGRAYALSGISSHGAQRATTKGERVAGAGPVERFSRDRSCRYNPYSTRSMALMVVKSDQLSNNNDGTIDPKEN</sequence>
<evidence type="ECO:0008006" key="6">
    <source>
        <dbReference type="Google" id="ProtNLM"/>
    </source>
</evidence>
<proteinExistence type="predicted"/>
<evidence type="ECO:0000313" key="4">
    <source>
        <dbReference type="EMBL" id="EYU39685.1"/>
    </source>
</evidence>
<reference evidence="4 5" key="1">
    <citation type="journal article" date="2013" name="Proc. Natl. Acad. Sci. U.S.A.">
        <title>Fine-scale variation in meiotic recombination in Mimulus inferred from population shotgun sequencing.</title>
        <authorList>
            <person name="Hellsten U."/>
            <person name="Wright K.M."/>
            <person name="Jenkins J."/>
            <person name="Shu S."/>
            <person name="Yuan Y."/>
            <person name="Wessler S.R."/>
            <person name="Schmutz J."/>
            <person name="Willis J.H."/>
            <person name="Rokhsar D.S."/>
        </authorList>
    </citation>
    <scope>NUCLEOTIDE SEQUENCE [LARGE SCALE GENOMIC DNA]</scope>
    <source>
        <strain evidence="5">cv. DUN x IM62</strain>
    </source>
</reference>